<dbReference type="InterPro" id="IPR057326">
    <property type="entry name" value="KR_dom"/>
</dbReference>
<keyword evidence="2" id="KW-0560">Oxidoreductase</keyword>
<evidence type="ECO:0000256" key="2">
    <source>
        <dbReference type="ARBA" id="ARBA00023002"/>
    </source>
</evidence>
<dbReference type="Proteomes" id="UP000541185">
    <property type="component" value="Unassembled WGS sequence"/>
</dbReference>
<dbReference type="GO" id="GO:0006633">
    <property type="term" value="P:fatty acid biosynthetic process"/>
    <property type="evidence" value="ECO:0007669"/>
    <property type="project" value="TreeGrafter"/>
</dbReference>
<dbReference type="Gene3D" id="3.40.50.720">
    <property type="entry name" value="NAD(P)-binding Rossmann-like Domain"/>
    <property type="match status" value="1"/>
</dbReference>
<protein>
    <submittedName>
        <fullName evidence="5">SDR family oxidoreductase</fullName>
    </submittedName>
</protein>
<dbReference type="SMART" id="SM00822">
    <property type="entry name" value="PKS_KR"/>
    <property type="match status" value="1"/>
</dbReference>
<dbReference type="Pfam" id="PF00106">
    <property type="entry name" value="adh_short"/>
    <property type="match status" value="1"/>
</dbReference>
<reference evidence="5 6" key="1">
    <citation type="submission" date="2020-04" db="EMBL/GenBank/DDBJ databases">
        <title>Ramlibacter sp. G-1-2-2 isolated from soil.</title>
        <authorList>
            <person name="Dahal R.H."/>
        </authorList>
    </citation>
    <scope>NUCLEOTIDE SEQUENCE [LARGE SCALE GENOMIC DNA]</scope>
    <source>
        <strain evidence="5 6">G-1-2-2</strain>
    </source>
</reference>
<evidence type="ECO:0000256" key="3">
    <source>
        <dbReference type="RuleBase" id="RU000363"/>
    </source>
</evidence>
<comment type="similarity">
    <text evidence="1 3">Belongs to the short-chain dehydrogenases/reductases (SDR) family.</text>
</comment>
<dbReference type="RefSeq" id="WP_169418413.1">
    <property type="nucleotide sequence ID" value="NZ_JABBFX010000001.1"/>
</dbReference>
<sequence>MSEHLPARTAFVTGAARGIGAAVAVALARRGIAPVLAVRNPDAARGVADAVLATGQSCLVLPCDVADVASVQAAIAKMLAAWGRLDVVVNNAGVIEPIGHLHDTDPATWAQAVTTNLVGCYHVLHAALPALMKSKGTIVNISTGAAHNPREGWSAYCSSKAGLAMLTRCAALEYGPRGILAYGLAPGLVDTEMQVRIRGSGMNEISQVPRENLAPPERSAGVVAWLADQRPSDLQGQDLTVNDAALLQRTGVTH</sequence>
<dbReference type="CDD" id="cd05233">
    <property type="entry name" value="SDR_c"/>
    <property type="match status" value="1"/>
</dbReference>
<gene>
    <name evidence="5" type="ORF">HHL11_10945</name>
</gene>
<dbReference type="SUPFAM" id="SSF51735">
    <property type="entry name" value="NAD(P)-binding Rossmann-fold domains"/>
    <property type="match status" value="1"/>
</dbReference>
<dbReference type="InterPro" id="IPR002347">
    <property type="entry name" value="SDR_fam"/>
</dbReference>
<dbReference type="PANTHER" id="PTHR42760:SF133">
    <property type="entry name" value="3-OXOACYL-[ACYL-CARRIER-PROTEIN] REDUCTASE"/>
    <property type="match status" value="1"/>
</dbReference>
<evidence type="ECO:0000256" key="1">
    <source>
        <dbReference type="ARBA" id="ARBA00006484"/>
    </source>
</evidence>
<dbReference type="AlphaFoldDB" id="A0A848H431"/>
<comment type="caution">
    <text evidence="5">The sequence shown here is derived from an EMBL/GenBank/DDBJ whole genome shotgun (WGS) entry which is preliminary data.</text>
</comment>
<dbReference type="EMBL" id="JABBFX010000001">
    <property type="protein sequence ID" value="NML44269.1"/>
    <property type="molecule type" value="Genomic_DNA"/>
</dbReference>
<feature type="domain" description="Ketoreductase" evidence="4">
    <location>
        <begin position="8"/>
        <end position="187"/>
    </location>
</feature>
<dbReference type="PANTHER" id="PTHR42760">
    <property type="entry name" value="SHORT-CHAIN DEHYDROGENASES/REDUCTASES FAMILY MEMBER"/>
    <property type="match status" value="1"/>
</dbReference>
<evidence type="ECO:0000313" key="6">
    <source>
        <dbReference type="Proteomes" id="UP000541185"/>
    </source>
</evidence>
<dbReference type="FunFam" id="3.40.50.720:FF:000084">
    <property type="entry name" value="Short-chain dehydrogenase reductase"/>
    <property type="match status" value="1"/>
</dbReference>
<accession>A0A848H431</accession>
<dbReference type="GO" id="GO:0016616">
    <property type="term" value="F:oxidoreductase activity, acting on the CH-OH group of donors, NAD or NADP as acceptor"/>
    <property type="evidence" value="ECO:0007669"/>
    <property type="project" value="UniProtKB-ARBA"/>
</dbReference>
<dbReference type="GO" id="GO:0048038">
    <property type="term" value="F:quinone binding"/>
    <property type="evidence" value="ECO:0007669"/>
    <property type="project" value="TreeGrafter"/>
</dbReference>
<name>A0A848H431_9BURK</name>
<evidence type="ECO:0000259" key="4">
    <source>
        <dbReference type="SMART" id="SM00822"/>
    </source>
</evidence>
<organism evidence="5 6">
    <name type="scientific">Ramlibacter agri</name>
    <dbReference type="NCBI Taxonomy" id="2728837"/>
    <lineage>
        <taxon>Bacteria</taxon>
        <taxon>Pseudomonadati</taxon>
        <taxon>Pseudomonadota</taxon>
        <taxon>Betaproteobacteria</taxon>
        <taxon>Burkholderiales</taxon>
        <taxon>Comamonadaceae</taxon>
        <taxon>Ramlibacter</taxon>
    </lineage>
</organism>
<proteinExistence type="inferred from homology"/>
<dbReference type="PRINTS" id="PR00081">
    <property type="entry name" value="GDHRDH"/>
</dbReference>
<evidence type="ECO:0000313" key="5">
    <source>
        <dbReference type="EMBL" id="NML44269.1"/>
    </source>
</evidence>
<dbReference type="PRINTS" id="PR00080">
    <property type="entry name" value="SDRFAMILY"/>
</dbReference>
<dbReference type="InterPro" id="IPR036291">
    <property type="entry name" value="NAD(P)-bd_dom_sf"/>
</dbReference>
<keyword evidence="6" id="KW-1185">Reference proteome</keyword>